<dbReference type="RefSeq" id="WP_048850242.1">
    <property type="nucleotide sequence ID" value="NZ_BALE01000041.1"/>
</dbReference>
<dbReference type="AlphaFoldDB" id="A0A0D6MNJ5"/>
<organism evidence="1 2">
    <name type="scientific">Tanticharoenia sakaeratensis NBRC 103193</name>
    <dbReference type="NCBI Taxonomy" id="1231623"/>
    <lineage>
        <taxon>Bacteria</taxon>
        <taxon>Pseudomonadati</taxon>
        <taxon>Pseudomonadota</taxon>
        <taxon>Alphaproteobacteria</taxon>
        <taxon>Acetobacterales</taxon>
        <taxon>Acetobacteraceae</taxon>
        <taxon>Tanticharoenia</taxon>
    </lineage>
</organism>
<dbReference type="OrthoDB" id="7271194at2"/>
<gene>
    <name evidence="1" type="ORF">Tasa_041_047</name>
</gene>
<evidence type="ECO:0000313" key="1">
    <source>
        <dbReference type="EMBL" id="GAN55252.1"/>
    </source>
</evidence>
<reference evidence="1 2" key="1">
    <citation type="submission" date="2012-10" db="EMBL/GenBank/DDBJ databases">
        <title>Genome sequencing of Tanticharoenia sakaeratensis NBRC 103193.</title>
        <authorList>
            <person name="Azuma Y."/>
            <person name="Hadano H."/>
            <person name="Hirakawa H."/>
            <person name="Matsushita K."/>
        </authorList>
    </citation>
    <scope>NUCLEOTIDE SEQUENCE [LARGE SCALE GENOMIC DNA]</scope>
    <source>
        <strain evidence="1 2">NBRC 103193</strain>
    </source>
</reference>
<dbReference type="Proteomes" id="UP000032679">
    <property type="component" value="Unassembled WGS sequence"/>
</dbReference>
<evidence type="ECO:0000313" key="2">
    <source>
        <dbReference type="Proteomes" id="UP000032679"/>
    </source>
</evidence>
<comment type="caution">
    <text evidence="1">The sequence shown here is derived from an EMBL/GenBank/DDBJ whole genome shotgun (WGS) entry which is preliminary data.</text>
</comment>
<name>A0A0D6MNJ5_9PROT</name>
<sequence length="226" mass="23769">MVNQALIQKKVAAGYAKAALRLGAMVSQYRPASLTEPLAAAIATPMADFSNNPAFAFRSPPLWDKPVTWALVDTTDVLAGDIFVAPIGTYFVARVEPYRPPVCMLTNRTVTLSGDAGAGSTIGAGATCSMAGYDNAEYGPSPVFGGTALASGWPAFITLKNKGQVPETGIPGDLRAGEFEMFLPVMPDFVPAVAMTAVTDLGTPYRLTAVEPSPYGTRCQMEVVQI</sequence>
<dbReference type="STRING" id="1231623.Tasa_041_047"/>
<proteinExistence type="predicted"/>
<keyword evidence="2" id="KW-1185">Reference proteome</keyword>
<dbReference type="EMBL" id="BALE01000041">
    <property type="protein sequence ID" value="GAN55252.1"/>
    <property type="molecule type" value="Genomic_DNA"/>
</dbReference>
<accession>A0A0D6MNJ5</accession>
<protein>
    <submittedName>
        <fullName evidence="1">Uncharacterized protein</fullName>
    </submittedName>
</protein>